<dbReference type="PANTHER" id="PTHR47515">
    <property type="entry name" value="LOW CALCIUM RESPONSE LOCUS PROTEIN T"/>
    <property type="match status" value="1"/>
</dbReference>
<dbReference type="SUPFAM" id="SSF53098">
    <property type="entry name" value="Ribonuclease H-like"/>
    <property type="match status" value="1"/>
</dbReference>
<gene>
    <name evidence="2" type="ORF">BST47_30075</name>
</gene>
<sequence>MAAWRGDGRPSPFHDLETLREAAGLPVSRFAFLARIPERTYRRRLARLRAGDPPKGPWPAPVVDRIEELAAKYAQEWPAWGYRKIGALMRADGHEVTNSSVQRALRRRGLLLPQGFRADRKSWAALRRRVFHDPPTERNRVWQTDFSEFETANGGIWRISAVIDYVSKYCLAITVTPTSRGRDAVRCMQLAVEEATRVLNLADLRLDRGEMDVFDDQDNIIGHTPAPIAIVSDNGPCYRGKDFQTLFTGQDPLLRHIRTRIKTPQTNGVIERFFETLKYEHLFRGYIGDGDALDMEAHRFRIIYNTIRPHQAIQDRTPQQAYLNPITQENLPTS</sequence>
<dbReference type="Pfam" id="PF13683">
    <property type="entry name" value="rve_3"/>
    <property type="match status" value="1"/>
</dbReference>
<proteinExistence type="predicted"/>
<name>A0A1X0JC91_9MYCO</name>
<accession>A0A1X0JC91</accession>
<organism evidence="2 3">
    <name type="scientific">Mycolicibacterium tusciae</name>
    <dbReference type="NCBI Taxonomy" id="75922"/>
    <lineage>
        <taxon>Bacteria</taxon>
        <taxon>Bacillati</taxon>
        <taxon>Actinomycetota</taxon>
        <taxon>Actinomycetes</taxon>
        <taxon>Mycobacteriales</taxon>
        <taxon>Mycobacteriaceae</taxon>
        <taxon>Mycolicibacterium</taxon>
    </lineage>
</organism>
<dbReference type="Gene3D" id="3.30.420.10">
    <property type="entry name" value="Ribonuclease H-like superfamily/Ribonuclease H"/>
    <property type="match status" value="1"/>
</dbReference>
<dbReference type="EMBL" id="MVIM01000054">
    <property type="protein sequence ID" value="ORB60085.1"/>
    <property type="molecule type" value="Genomic_DNA"/>
</dbReference>
<dbReference type="Proteomes" id="UP000192411">
    <property type="component" value="Unassembled WGS sequence"/>
</dbReference>
<evidence type="ECO:0000313" key="3">
    <source>
        <dbReference type="Proteomes" id="UP000192411"/>
    </source>
</evidence>
<feature type="domain" description="Integrase catalytic" evidence="1">
    <location>
        <begin position="131"/>
        <end position="326"/>
    </location>
</feature>
<dbReference type="GO" id="GO:0015074">
    <property type="term" value="P:DNA integration"/>
    <property type="evidence" value="ECO:0007669"/>
    <property type="project" value="InterPro"/>
</dbReference>
<dbReference type="InterPro" id="IPR001584">
    <property type="entry name" value="Integrase_cat-core"/>
</dbReference>
<protein>
    <recommendedName>
        <fullName evidence="1">Integrase catalytic domain-containing protein</fullName>
    </recommendedName>
</protein>
<reference evidence="2 3" key="1">
    <citation type="submission" date="2017-02" db="EMBL/GenBank/DDBJ databases">
        <title>The new phylogeny of genus Mycobacterium.</title>
        <authorList>
            <person name="Tortoli E."/>
            <person name="Trovato A."/>
            <person name="Cirillo D.M."/>
        </authorList>
    </citation>
    <scope>NUCLEOTIDE SEQUENCE [LARGE SCALE GENOMIC DNA]</scope>
    <source>
        <strain evidence="2 3">DSM 44338</strain>
    </source>
</reference>
<dbReference type="InterPro" id="IPR012337">
    <property type="entry name" value="RNaseH-like_sf"/>
</dbReference>
<dbReference type="AlphaFoldDB" id="A0A1X0JC91"/>
<dbReference type="InterPro" id="IPR036397">
    <property type="entry name" value="RNaseH_sf"/>
</dbReference>
<comment type="caution">
    <text evidence="2">The sequence shown here is derived from an EMBL/GenBank/DDBJ whole genome shotgun (WGS) entry which is preliminary data.</text>
</comment>
<dbReference type="PANTHER" id="PTHR47515:SF2">
    <property type="entry name" value="INTEGRASE CORE DOMAIN PROTEIN"/>
    <property type="match status" value="1"/>
</dbReference>
<keyword evidence="3" id="KW-1185">Reference proteome</keyword>
<dbReference type="PROSITE" id="PS50994">
    <property type="entry name" value="INTEGRASE"/>
    <property type="match status" value="1"/>
</dbReference>
<dbReference type="GO" id="GO:0003676">
    <property type="term" value="F:nucleic acid binding"/>
    <property type="evidence" value="ECO:0007669"/>
    <property type="project" value="InterPro"/>
</dbReference>
<evidence type="ECO:0000313" key="2">
    <source>
        <dbReference type="EMBL" id="ORB60085.1"/>
    </source>
</evidence>
<evidence type="ECO:0000259" key="1">
    <source>
        <dbReference type="PROSITE" id="PS50994"/>
    </source>
</evidence>